<dbReference type="KEGG" id="mbe:MBM_09467"/>
<proteinExistence type="predicted"/>
<dbReference type="InterPro" id="IPR045564">
    <property type="entry name" value="DUF5910"/>
</dbReference>
<evidence type="ECO:0000313" key="2">
    <source>
        <dbReference type="EMBL" id="EKD12433.1"/>
    </source>
</evidence>
<feature type="signal peptide" evidence="1">
    <location>
        <begin position="1"/>
        <end position="25"/>
    </location>
</feature>
<gene>
    <name evidence="2" type="ORF">MBM_09467</name>
</gene>
<dbReference type="InParanoid" id="K1WUX1"/>
<reference evidence="2 3" key="1">
    <citation type="journal article" date="2012" name="BMC Genomics">
        <title>Sequencing the genome of Marssonina brunnea reveals fungus-poplar co-evolution.</title>
        <authorList>
            <person name="Zhu S."/>
            <person name="Cao Y.-Z."/>
            <person name="Jiang C."/>
            <person name="Tan B.-Y."/>
            <person name="Wang Z."/>
            <person name="Feng S."/>
            <person name="Zhang L."/>
            <person name="Su X.-H."/>
            <person name="Brejova B."/>
            <person name="Vinar T."/>
            <person name="Xu M."/>
            <person name="Wang M.-X."/>
            <person name="Zhang S.-G."/>
            <person name="Huang M.-R."/>
            <person name="Wu R."/>
            <person name="Zhou Y."/>
        </authorList>
    </citation>
    <scope>NUCLEOTIDE SEQUENCE [LARGE SCALE GENOMIC DNA]</scope>
    <source>
        <strain evidence="2 3">MB_m1</strain>
    </source>
</reference>
<feature type="chain" id="PRO_5003853094" evidence="1">
    <location>
        <begin position="26"/>
        <end position="229"/>
    </location>
</feature>
<evidence type="ECO:0000313" key="3">
    <source>
        <dbReference type="Proteomes" id="UP000006753"/>
    </source>
</evidence>
<keyword evidence="1" id="KW-0732">Signal</keyword>
<dbReference type="eggNOG" id="ENOG502SUI0">
    <property type="taxonomic scope" value="Eukaryota"/>
</dbReference>
<organism evidence="2 3">
    <name type="scientific">Marssonina brunnea f. sp. multigermtubi (strain MB_m1)</name>
    <name type="common">Marssonina leaf spot fungus</name>
    <dbReference type="NCBI Taxonomy" id="1072389"/>
    <lineage>
        <taxon>Eukaryota</taxon>
        <taxon>Fungi</taxon>
        <taxon>Dikarya</taxon>
        <taxon>Ascomycota</taxon>
        <taxon>Pezizomycotina</taxon>
        <taxon>Leotiomycetes</taxon>
        <taxon>Helotiales</taxon>
        <taxon>Drepanopezizaceae</taxon>
        <taxon>Drepanopeziza</taxon>
    </lineage>
</organism>
<dbReference type="AlphaFoldDB" id="K1WUX1"/>
<sequence>MRRLLSQFLCPILLALSFLFTRAQAVGSGRKTIGYRIVSKGEATAINKTHKPFKSRLHRGDMGYTHQIGNGFYTINSPDSWLGMLSTSDQWYCVIEANIQKFDEAAKLWIPESFEKRGFLGRSSQMDLWSQDEDVILDYIKSEMNMPKPEKVLRFSYIAYAGDRLHMLIPTKVVNDDGLGLWSICFETKAELLNYSDEIVDWKSWNIAGNIGEPSYPLNGINPLNGVGS</sequence>
<evidence type="ECO:0000256" key="1">
    <source>
        <dbReference type="SAM" id="SignalP"/>
    </source>
</evidence>
<dbReference type="EMBL" id="JH921458">
    <property type="protein sequence ID" value="EKD12433.1"/>
    <property type="molecule type" value="Genomic_DNA"/>
</dbReference>
<protein>
    <submittedName>
        <fullName evidence="2">Uncharacterized protein</fullName>
    </submittedName>
</protein>
<dbReference type="OrthoDB" id="4540223at2759"/>
<dbReference type="HOGENOM" id="CLU_091777_0_0_1"/>
<dbReference type="Pfam" id="PF19287">
    <property type="entry name" value="DUF5910"/>
    <property type="match status" value="1"/>
</dbReference>
<dbReference type="Proteomes" id="UP000006753">
    <property type="component" value="Unassembled WGS sequence"/>
</dbReference>
<name>K1WUX1_MARBU</name>
<keyword evidence="3" id="KW-1185">Reference proteome</keyword>
<accession>K1WUX1</accession>